<name>A0A6B3N7S9_9CYAN</name>
<gene>
    <name evidence="1" type="ORF">F6J89_08495</name>
</gene>
<organism evidence="1">
    <name type="scientific">Symploca sp. SIO1C4</name>
    <dbReference type="NCBI Taxonomy" id="2607765"/>
    <lineage>
        <taxon>Bacteria</taxon>
        <taxon>Bacillati</taxon>
        <taxon>Cyanobacteriota</taxon>
        <taxon>Cyanophyceae</taxon>
        <taxon>Coleofasciculales</taxon>
        <taxon>Coleofasciculaceae</taxon>
        <taxon>Symploca</taxon>
    </lineage>
</organism>
<reference evidence="1" key="1">
    <citation type="submission" date="2019-11" db="EMBL/GenBank/DDBJ databases">
        <title>Genomic insights into an expanded diversity of filamentous marine cyanobacteria reveals the extraordinary biosynthetic potential of Moorea and Okeania.</title>
        <authorList>
            <person name="Ferreira Leao T."/>
            <person name="Wang M."/>
            <person name="Moss N."/>
            <person name="Da Silva R."/>
            <person name="Sanders J."/>
            <person name="Nurk S."/>
            <person name="Gurevich A."/>
            <person name="Humphrey G."/>
            <person name="Reher R."/>
            <person name="Zhu Q."/>
            <person name="Belda-Ferre P."/>
            <person name="Glukhov E."/>
            <person name="Rex R."/>
            <person name="Dorrestein P.C."/>
            <person name="Knight R."/>
            <person name="Pevzner P."/>
            <person name="Gerwick W.H."/>
            <person name="Gerwick L."/>
        </authorList>
    </citation>
    <scope>NUCLEOTIDE SEQUENCE</scope>
    <source>
        <strain evidence="1">SIO1C4</strain>
    </source>
</reference>
<dbReference type="AlphaFoldDB" id="A0A6B3N7S9"/>
<proteinExistence type="predicted"/>
<dbReference type="EMBL" id="JAAHFQ010000121">
    <property type="protein sequence ID" value="NER27660.1"/>
    <property type="molecule type" value="Genomic_DNA"/>
</dbReference>
<evidence type="ECO:0000313" key="1">
    <source>
        <dbReference type="EMBL" id="NER27660.1"/>
    </source>
</evidence>
<protein>
    <submittedName>
        <fullName evidence="1">Uncharacterized protein</fullName>
    </submittedName>
</protein>
<accession>A0A6B3N7S9</accession>
<comment type="caution">
    <text evidence="1">The sequence shown here is derived from an EMBL/GenBank/DDBJ whole genome shotgun (WGS) entry which is preliminary data.</text>
</comment>
<sequence>MPKNLNIMATSEKKCPALSYKISCHECLQVNSEWHLDRLLKDLAKVKAEQDFEDGKIRDKLEARELSVHQICWLCLLLFGFSVEEIEAKLKRRKLRADLSRTLFKYSERITGKKINNWAQFKLYMERCGYRKGRSMEEEVLEINLSLKIPKNSSTYDSMLVKVNLALD</sequence>